<organism evidence="1 2">
    <name type="scientific">Ficus carica</name>
    <name type="common">Common fig</name>
    <dbReference type="NCBI Taxonomy" id="3494"/>
    <lineage>
        <taxon>Eukaryota</taxon>
        <taxon>Viridiplantae</taxon>
        <taxon>Streptophyta</taxon>
        <taxon>Embryophyta</taxon>
        <taxon>Tracheophyta</taxon>
        <taxon>Spermatophyta</taxon>
        <taxon>Magnoliopsida</taxon>
        <taxon>eudicotyledons</taxon>
        <taxon>Gunneridae</taxon>
        <taxon>Pentapetalae</taxon>
        <taxon>rosids</taxon>
        <taxon>fabids</taxon>
        <taxon>Rosales</taxon>
        <taxon>Moraceae</taxon>
        <taxon>Ficeae</taxon>
        <taxon>Ficus</taxon>
    </lineage>
</organism>
<accession>A0AA88CZT0</accession>
<dbReference type="EMBL" id="BTGU01000012">
    <property type="protein sequence ID" value="GMN41138.1"/>
    <property type="molecule type" value="Genomic_DNA"/>
</dbReference>
<comment type="caution">
    <text evidence="1">The sequence shown here is derived from an EMBL/GenBank/DDBJ whole genome shotgun (WGS) entry which is preliminary data.</text>
</comment>
<protein>
    <submittedName>
        <fullName evidence="1">Uncharacterized protein</fullName>
    </submittedName>
</protein>
<proteinExistence type="predicted"/>
<dbReference type="AlphaFoldDB" id="A0AA88CZT0"/>
<evidence type="ECO:0000313" key="1">
    <source>
        <dbReference type="EMBL" id="GMN41138.1"/>
    </source>
</evidence>
<dbReference type="Proteomes" id="UP001187192">
    <property type="component" value="Unassembled WGS sequence"/>
</dbReference>
<evidence type="ECO:0000313" key="2">
    <source>
        <dbReference type="Proteomes" id="UP001187192"/>
    </source>
</evidence>
<name>A0AA88CZT0_FICCA</name>
<gene>
    <name evidence="1" type="ORF">TIFTF001_010355</name>
</gene>
<sequence length="60" mass="6268">MEDSSRPEELAPPWGAEAGFASLALQQILLVGGCGGATGDDVAAEDFSRSPEVVIWPPLR</sequence>
<keyword evidence="2" id="KW-1185">Reference proteome</keyword>
<reference evidence="1" key="1">
    <citation type="submission" date="2023-07" db="EMBL/GenBank/DDBJ databases">
        <title>draft genome sequence of fig (Ficus carica).</title>
        <authorList>
            <person name="Takahashi T."/>
            <person name="Nishimura K."/>
        </authorList>
    </citation>
    <scope>NUCLEOTIDE SEQUENCE</scope>
</reference>
<dbReference type="PROSITE" id="PS51257">
    <property type="entry name" value="PROKAR_LIPOPROTEIN"/>
    <property type="match status" value="1"/>
</dbReference>